<proteinExistence type="predicted"/>
<keyword evidence="1" id="KW-0812">Transmembrane</keyword>
<feature type="transmembrane region" description="Helical" evidence="1">
    <location>
        <begin position="6"/>
        <end position="25"/>
    </location>
</feature>
<gene>
    <name evidence="2" type="ORF">BILFYP9_00366</name>
</gene>
<reference evidence="2" key="1">
    <citation type="submission" date="2019-11" db="EMBL/GenBank/DDBJ databases">
        <authorList>
            <person name="Feng L."/>
        </authorList>
    </citation>
    <scope>NUCLEOTIDE SEQUENCE</scope>
    <source>
        <strain evidence="2">BintestinalisLFYP9</strain>
    </source>
</reference>
<accession>A0A6N2QYY0</accession>
<evidence type="ECO:0000313" key="2">
    <source>
        <dbReference type="EMBL" id="VYS73833.1"/>
    </source>
</evidence>
<keyword evidence="1" id="KW-0472">Membrane</keyword>
<keyword evidence="1" id="KW-1133">Transmembrane helix</keyword>
<dbReference type="AlphaFoldDB" id="A0A6N2QYY0"/>
<name>A0A6N2QYY0_9BACE</name>
<dbReference type="EMBL" id="CACRSU010000003">
    <property type="protein sequence ID" value="VYS73833.1"/>
    <property type="molecule type" value="Genomic_DNA"/>
</dbReference>
<protein>
    <submittedName>
        <fullName evidence="2">Uncharacterized protein</fullName>
    </submittedName>
</protein>
<sequence length="40" mass="4804">MNYVLFYIFINIILAAKVGCAYYRYISSILRNYCNILIYN</sequence>
<organism evidence="2">
    <name type="scientific">Bacteroides intestinalis</name>
    <dbReference type="NCBI Taxonomy" id="329854"/>
    <lineage>
        <taxon>Bacteria</taxon>
        <taxon>Pseudomonadati</taxon>
        <taxon>Bacteroidota</taxon>
        <taxon>Bacteroidia</taxon>
        <taxon>Bacteroidales</taxon>
        <taxon>Bacteroidaceae</taxon>
        <taxon>Bacteroides</taxon>
    </lineage>
</organism>
<evidence type="ECO:0000256" key="1">
    <source>
        <dbReference type="SAM" id="Phobius"/>
    </source>
</evidence>